<dbReference type="RefSeq" id="WP_394492369.1">
    <property type="nucleotide sequence ID" value="NZ_JBIGIA010000055.1"/>
</dbReference>
<proteinExistence type="predicted"/>
<dbReference type="EMBL" id="JBIGIA010000055">
    <property type="protein sequence ID" value="MFG6459910.1"/>
    <property type="molecule type" value="Genomic_DNA"/>
</dbReference>
<dbReference type="Proteomes" id="UP001606305">
    <property type="component" value="Unassembled WGS sequence"/>
</dbReference>
<reference evidence="1 2" key="1">
    <citation type="submission" date="2024-09" db="EMBL/GenBank/DDBJ databases">
        <title>Novel species of the genus Pelomonas and Roseateles isolated from streams.</title>
        <authorList>
            <person name="Lu H."/>
        </authorList>
    </citation>
    <scope>NUCLEOTIDE SEQUENCE [LARGE SCALE GENOMIC DNA]</scope>
    <source>
        <strain evidence="1 2">BYS96W</strain>
    </source>
</reference>
<evidence type="ECO:0000313" key="2">
    <source>
        <dbReference type="Proteomes" id="UP001606305"/>
    </source>
</evidence>
<evidence type="ECO:0000313" key="1">
    <source>
        <dbReference type="EMBL" id="MFG6459910.1"/>
    </source>
</evidence>
<sequence>NLALHGHGDHPSYPCRKMQQGRSVTLVNIQSALHGLSGQFSVGGNTRTFTGEVLPYSQHRLPQKQNPHQFALMGVGFSK</sequence>
<comment type="caution">
    <text evidence="1">The sequence shown here is derived from an EMBL/GenBank/DDBJ whole genome shotgun (WGS) entry which is preliminary data.</text>
</comment>
<organism evidence="1 2">
    <name type="scientific">Pelomonas nitida</name>
    <dbReference type="NCBI Taxonomy" id="3299027"/>
    <lineage>
        <taxon>Bacteria</taxon>
        <taxon>Pseudomonadati</taxon>
        <taxon>Pseudomonadota</taxon>
        <taxon>Betaproteobacteria</taxon>
        <taxon>Burkholderiales</taxon>
        <taxon>Sphaerotilaceae</taxon>
        <taxon>Roseateles</taxon>
    </lineage>
</organism>
<accession>A0ABW7GD70</accession>
<name>A0ABW7GD70_9BURK</name>
<gene>
    <name evidence="1" type="ORF">ACG00X_24075</name>
</gene>
<keyword evidence="2" id="KW-1185">Reference proteome</keyword>
<feature type="non-terminal residue" evidence="1">
    <location>
        <position position="1"/>
    </location>
</feature>
<protein>
    <submittedName>
        <fullName evidence="1">Uncharacterized protein</fullName>
    </submittedName>
</protein>